<dbReference type="AlphaFoldDB" id="Q7UPU3"/>
<reference evidence="2 3" key="1">
    <citation type="journal article" date="2003" name="Proc. Natl. Acad. Sci. U.S.A.">
        <title>Complete genome sequence of the marine planctomycete Pirellula sp. strain 1.</title>
        <authorList>
            <person name="Gloeckner F.O."/>
            <person name="Kube M."/>
            <person name="Bauer M."/>
            <person name="Teeling H."/>
            <person name="Lombardot T."/>
            <person name="Ludwig W."/>
            <person name="Gade D."/>
            <person name="Beck A."/>
            <person name="Borzym K."/>
            <person name="Heitmann K."/>
            <person name="Rabus R."/>
            <person name="Schlesner H."/>
            <person name="Amann R."/>
            <person name="Reinhardt R."/>
        </authorList>
    </citation>
    <scope>NUCLEOTIDE SEQUENCE [LARGE SCALE GENOMIC DNA]</scope>
    <source>
        <strain evidence="3">DSM 10527 / NCIMB 13988 / SH1</strain>
    </source>
</reference>
<feature type="compositionally biased region" description="Polar residues" evidence="1">
    <location>
        <begin position="62"/>
        <end position="76"/>
    </location>
</feature>
<dbReference type="STRING" id="243090.RB6719"/>
<organism evidence="2 3">
    <name type="scientific">Rhodopirellula baltica (strain DSM 10527 / NCIMB 13988 / SH1)</name>
    <dbReference type="NCBI Taxonomy" id="243090"/>
    <lineage>
        <taxon>Bacteria</taxon>
        <taxon>Pseudomonadati</taxon>
        <taxon>Planctomycetota</taxon>
        <taxon>Planctomycetia</taxon>
        <taxon>Pirellulales</taxon>
        <taxon>Pirellulaceae</taxon>
        <taxon>Rhodopirellula</taxon>
    </lineage>
</organism>
<accession>Q7UPU3</accession>
<dbReference type="EMBL" id="BX294144">
    <property type="protein sequence ID" value="CAD74966.1"/>
    <property type="molecule type" value="Genomic_DNA"/>
</dbReference>
<dbReference type="Proteomes" id="UP000001025">
    <property type="component" value="Chromosome"/>
</dbReference>
<evidence type="ECO:0000256" key="1">
    <source>
        <dbReference type="SAM" id="MobiDB-lite"/>
    </source>
</evidence>
<gene>
    <name evidence="2" type="ordered locus">RB6719</name>
</gene>
<dbReference type="EnsemblBacteria" id="CAD74966">
    <property type="protein sequence ID" value="CAD74966"/>
    <property type="gene ID" value="RB6719"/>
</dbReference>
<dbReference type="InParanoid" id="Q7UPU3"/>
<dbReference type="HOGENOM" id="CLU_2059542_0_0_0"/>
<evidence type="ECO:0000313" key="3">
    <source>
        <dbReference type="Proteomes" id="UP000001025"/>
    </source>
</evidence>
<dbReference type="KEGG" id="rba:RB6719"/>
<keyword evidence="3" id="KW-1185">Reference proteome</keyword>
<feature type="compositionally biased region" description="Polar residues" evidence="1">
    <location>
        <begin position="97"/>
        <end position="108"/>
    </location>
</feature>
<evidence type="ECO:0000313" key="2">
    <source>
        <dbReference type="EMBL" id="CAD74966.1"/>
    </source>
</evidence>
<sequence length="119" mass="12719">MTASRRQAEIPNGSRLLFYVSSGIDRSLANIVPERSVRVEPLSSTVPSGCSPPPSHIATQFISKRSRQTPPRQRGSNAPFITGVVDEAPNPHARNLSPASSRVTNRAGNSGLMPSKSTI</sequence>
<name>Q7UPU3_RHOBA</name>
<protein>
    <submittedName>
        <fullName evidence="2">Uncharacterized protein</fullName>
    </submittedName>
</protein>
<feature type="region of interest" description="Disordered" evidence="1">
    <location>
        <begin position="62"/>
        <end position="119"/>
    </location>
</feature>
<proteinExistence type="predicted"/>